<evidence type="ECO:0000313" key="14">
    <source>
        <dbReference type="EMBL" id="BAL54621.1"/>
    </source>
</evidence>
<keyword evidence="3 10" id="KW-0819">tRNA processing</keyword>
<comment type="similarity">
    <text evidence="1 10 11">Belongs to the TRAFAC class TrmE-Era-EngA-EngB-Septin-like GTPase superfamily. TrmE GTPase family.</text>
</comment>
<dbReference type="GO" id="GO:0046872">
    <property type="term" value="F:metal ion binding"/>
    <property type="evidence" value="ECO:0007669"/>
    <property type="project" value="UniProtKB-KW"/>
</dbReference>
<dbReference type="InterPro" id="IPR027266">
    <property type="entry name" value="TrmE/GcvT-like"/>
</dbReference>
<dbReference type="GO" id="GO:0005829">
    <property type="term" value="C:cytosol"/>
    <property type="evidence" value="ECO:0007669"/>
    <property type="project" value="TreeGrafter"/>
</dbReference>
<dbReference type="PANTHER" id="PTHR42714">
    <property type="entry name" value="TRNA MODIFICATION GTPASE GTPBP3"/>
    <property type="match status" value="1"/>
</dbReference>
<feature type="binding site" evidence="10">
    <location>
        <begin position="237"/>
        <end position="242"/>
    </location>
    <ligand>
        <name>GTP</name>
        <dbReference type="ChEBI" id="CHEBI:37565"/>
    </ligand>
</feature>
<dbReference type="Gene3D" id="3.40.50.300">
    <property type="entry name" value="P-loop containing nucleotide triphosphate hydrolases"/>
    <property type="match status" value="1"/>
</dbReference>
<organism evidence="14">
    <name type="scientific">uncultured Acidobacteriota bacterium</name>
    <dbReference type="NCBI Taxonomy" id="171953"/>
    <lineage>
        <taxon>Bacteria</taxon>
        <taxon>Pseudomonadati</taxon>
        <taxon>Acidobacteriota</taxon>
        <taxon>environmental samples</taxon>
    </lineage>
</organism>
<evidence type="ECO:0000256" key="10">
    <source>
        <dbReference type="HAMAP-Rule" id="MF_00379"/>
    </source>
</evidence>
<proteinExistence type="inferred from homology"/>
<evidence type="ECO:0000256" key="2">
    <source>
        <dbReference type="ARBA" id="ARBA00022490"/>
    </source>
</evidence>
<feature type="binding site" evidence="10">
    <location>
        <position position="131"/>
    </location>
    <ligand>
        <name>(6S)-5-formyl-5,6,7,8-tetrahydrofolate</name>
        <dbReference type="ChEBI" id="CHEBI:57457"/>
    </ligand>
</feature>
<keyword evidence="2 10" id="KW-0963">Cytoplasm</keyword>
<keyword evidence="6 10" id="KW-0378">Hydrolase</keyword>
<feature type="binding site" evidence="10">
    <location>
        <position position="92"/>
    </location>
    <ligand>
        <name>(6S)-5-formyl-5,6,7,8-tetrahydrofolate</name>
        <dbReference type="ChEBI" id="CHEBI:57457"/>
    </ligand>
</feature>
<dbReference type="NCBIfam" id="TIGR00231">
    <property type="entry name" value="small_GTP"/>
    <property type="match status" value="1"/>
</dbReference>
<dbReference type="InterPro" id="IPR018948">
    <property type="entry name" value="GTP-bd_TrmE_N"/>
</dbReference>
<dbReference type="CDD" id="cd04164">
    <property type="entry name" value="trmE"/>
    <property type="match status" value="1"/>
</dbReference>
<reference evidence="14" key="2">
    <citation type="journal article" date="2012" name="PLoS ONE">
        <title>A Deeply Branching Thermophilic Bacterium with an Ancient Acetyl-CoA Pathway Dominates a Subsurface Ecosystem.</title>
        <authorList>
            <person name="Takami H."/>
            <person name="Noguchi H."/>
            <person name="Takaki Y."/>
            <person name="Uchiyama I."/>
            <person name="Toyoda A."/>
            <person name="Nishi S."/>
            <person name="Chee G.-J."/>
            <person name="Arai W."/>
            <person name="Nunoura T."/>
            <person name="Itoh T."/>
            <person name="Hattori M."/>
            <person name="Takai K."/>
        </authorList>
    </citation>
    <scope>NUCLEOTIDE SEQUENCE</scope>
</reference>
<keyword evidence="9 10" id="KW-0342">GTP-binding</keyword>
<comment type="subcellular location">
    <subcellularLocation>
        <location evidence="10">Cytoplasm</location>
    </subcellularLocation>
</comment>
<comment type="function">
    <text evidence="10">Exhibits a very high intrinsic GTPase hydrolysis rate. Involved in the addition of a carboxymethylaminomethyl (cmnm) group at the wobble position (U34) of certain tRNAs, forming tRNA-cmnm(5)s(2)U34.</text>
</comment>
<name>H5SEN5_9BACT</name>
<evidence type="ECO:0000256" key="11">
    <source>
        <dbReference type="RuleBase" id="RU003313"/>
    </source>
</evidence>
<dbReference type="InterPro" id="IPR025867">
    <property type="entry name" value="MnmE_helical"/>
</dbReference>
<dbReference type="AlphaFoldDB" id="H5SEN5"/>
<feature type="binding site" evidence="10">
    <location>
        <position position="261"/>
    </location>
    <ligand>
        <name>K(+)</name>
        <dbReference type="ChEBI" id="CHEBI:29103"/>
    </ligand>
</feature>
<dbReference type="EMBL" id="AP011695">
    <property type="protein sequence ID" value="BAL54621.1"/>
    <property type="molecule type" value="Genomic_DNA"/>
</dbReference>
<dbReference type="EC" id="3.6.-.-" evidence="10"/>
<feature type="binding site" evidence="10">
    <location>
        <position position="262"/>
    </location>
    <ligand>
        <name>Mg(2+)</name>
        <dbReference type="ChEBI" id="CHEBI:18420"/>
    </ligand>
</feature>
<feature type="domain" description="TrmE-type G" evidence="12">
    <location>
        <begin position="227"/>
        <end position="386"/>
    </location>
</feature>
<feature type="binding site" evidence="10">
    <location>
        <position position="241"/>
    </location>
    <ligand>
        <name>Mg(2+)</name>
        <dbReference type="ChEBI" id="CHEBI:18420"/>
    </ligand>
</feature>
<dbReference type="Pfam" id="PF01926">
    <property type="entry name" value="MMR_HSR1"/>
    <property type="match status" value="1"/>
</dbReference>
<dbReference type="InterPro" id="IPR027417">
    <property type="entry name" value="P-loop_NTPase"/>
</dbReference>
<dbReference type="CDD" id="cd14858">
    <property type="entry name" value="TrmE_N"/>
    <property type="match status" value="1"/>
</dbReference>
<dbReference type="Pfam" id="PF10396">
    <property type="entry name" value="TrmE_N"/>
    <property type="match status" value="1"/>
</dbReference>
<accession>H5SEN5</accession>
<dbReference type="Pfam" id="PF12631">
    <property type="entry name" value="MnmE_helical"/>
    <property type="match status" value="1"/>
</dbReference>
<dbReference type="EMBL" id="AP011670">
    <property type="protein sequence ID" value="BAL53892.1"/>
    <property type="molecule type" value="Genomic_DNA"/>
</dbReference>
<dbReference type="InterPro" id="IPR004520">
    <property type="entry name" value="GTPase_MnmE"/>
</dbReference>
<dbReference type="FunFam" id="3.30.1360.120:FF:000003">
    <property type="entry name" value="tRNA modification GTPase MnmE"/>
    <property type="match status" value="1"/>
</dbReference>
<feature type="binding site" evidence="10">
    <location>
        <position position="258"/>
    </location>
    <ligand>
        <name>K(+)</name>
        <dbReference type="ChEBI" id="CHEBI:29103"/>
    </ligand>
</feature>
<dbReference type="PROSITE" id="PS51709">
    <property type="entry name" value="G_TRME"/>
    <property type="match status" value="1"/>
</dbReference>
<keyword evidence="8 10" id="KW-0630">Potassium</keyword>
<dbReference type="HAMAP" id="MF_00379">
    <property type="entry name" value="GTPase_MnmE"/>
    <property type="match status" value="1"/>
</dbReference>
<dbReference type="Gene3D" id="1.20.120.430">
    <property type="entry name" value="tRNA modification GTPase MnmE domain 2"/>
    <property type="match status" value="1"/>
</dbReference>
<reference evidence="14" key="1">
    <citation type="journal article" date="2005" name="Environ. Microbiol.">
        <title>Genetic and functional properties of uncultivated thermophilic crenarchaeotes from a subsurface gold mine as revealed by analysis of genome fragments.</title>
        <authorList>
            <person name="Nunoura T."/>
            <person name="Hirayama H."/>
            <person name="Takami H."/>
            <person name="Oida H."/>
            <person name="Nishi S."/>
            <person name="Shimamura S."/>
            <person name="Suzuki Y."/>
            <person name="Inagaki F."/>
            <person name="Takai K."/>
            <person name="Nealson K.H."/>
            <person name="Horikoshi K."/>
        </authorList>
    </citation>
    <scope>NUCLEOTIDE SEQUENCE</scope>
</reference>
<comment type="caution">
    <text evidence="10">Lacks conserved residue(s) required for the propagation of feature annotation.</text>
</comment>
<feature type="binding site" evidence="10">
    <location>
        <position position="465"/>
    </location>
    <ligand>
        <name>(6S)-5-formyl-5,6,7,8-tetrahydrofolate</name>
        <dbReference type="ChEBI" id="CHEBI:57457"/>
    </ligand>
</feature>
<dbReference type="InterPro" id="IPR031168">
    <property type="entry name" value="G_TrmE"/>
</dbReference>
<evidence type="ECO:0000256" key="4">
    <source>
        <dbReference type="ARBA" id="ARBA00022723"/>
    </source>
</evidence>
<dbReference type="GO" id="GO:0030488">
    <property type="term" value="P:tRNA methylation"/>
    <property type="evidence" value="ECO:0007669"/>
    <property type="project" value="TreeGrafter"/>
</dbReference>
<comment type="subunit">
    <text evidence="10">Homodimer. Heterotetramer of two MnmE and two MnmG subunits.</text>
</comment>
<evidence type="ECO:0000256" key="6">
    <source>
        <dbReference type="ARBA" id="ARBA00022801"/>
    </source>
</evidence>
<dbReference type="PANTHER" id="PTHR42714:SF2">
    <property type="entry name" value="TRNA MODIFICATION GTPASE GTPBP3, MITOCHONDRIAL"/>
    <property type="match status" value="1"/>
</dbReference>
<evidence type="ECO:0000259" key="12">
    <source>
        <dbReference type="PROSITE" id="PS51709"/>
    </source>
</evidence>
<evidence type="ECO:0000256" key="9">
    <source>
        <dbReference type="ARBA" id="ARBA00023134"/>
    </source>
</evidence>
<dbReference type="InterPro" id="IPR027368">
    <property type="entry name" value="MnmE_dom2"/>
</dbReference>
<protein>
    <recommendedName>
        <fullName evidence="10">tRNA modification GTPase MnmE</fullName>
        <ecNumber evidence="10">3.6.-.-</ecNumber>
    </recommendedName>
</protein>
<dbReference type="PRINTS" id="PR00449">
    <property type="entry name" value="RASTRNSFRMNG"/>
</dbReference>
<feature type="binding site" evidence="10">
    <location>
        <position position="237"/>
    </location>
    <ligand>
        <name>K(+)</name>
        <dbReference type="ChEBI" id="CHEBI:29103"/>
    </ligand>
</feature>
<evidence type="ECO:0000256" key="1">
    <source>
        <dbReference type="ARBA" id="ARBA00011043"/>
    </source>
</evidence>
<keyword evidence="5 10" id="KW-0547">Nucleotide-binding</keyword>
<dbReference type="InterPro" id="IPR006073">
    <property type="entry name" value="GTP-bd"/>
</dbReference>
<dbReference type="GO" id="GO:0002098">
    <property type="term" value="P:tRNA wobble uridine modification"/>
    <property type="evidence" value="ECO:0007669"/>
    <property type="project" value="TreeGrafter"/>
</dbReference>
<feature type="binding site" evidence="10">
    <location>
        <begin position="256"/>
        <end position="262"/>
    </location>
    <ligand>
        <name>GTP</name>
        <dbReference type="ChEBI" id="CHEBI:37565"/>
    </ligand>
</feature>
<feature type="binding site" evidence="10">
    <location>
        <position position="256"/>
    </location>
    <ligand>
        <name>K(+)</name>
        <dbReference type="ChEBI" id="CHEBI:29103"/>
    </ligand>
</feature>
<feature type="binding site" evidence="10">
    <location>
        <begin position="281"/>
        <end position="284"/>
    </location>
    <ligand>
        <name>GTP</name>
        <dbReference type="ChEBI" id="CHEBI:37565"/>
    </ligand>
</feature>
<evidence type="ECO:0000313" key="13">
    <source>
        <dbReference type="EMBL" id="BAL53892.1"/>
    </source>
</evidence>
<evidence type="ECO:0000256" key="3">
    <source>
        <dbReference type="ARBA" id="ARBA00022694"/>
    </source>
</evidence>
<evidence type="ECO:0000256" key="8">
    <source>
        <dbReference type="ARBA" id="ARBA00022958"/>
    </source>
</evidence>
<evidence type="ECO:0000256" key="7">
    <source>
        <dbReference type="ARBA" id="ARBA00022842"/>
    </source>
</evidence>
<dbReference type="GO" id="GO:0042802">
    <property type="term" value="F:identical protein binding"/>
    <property type="evidence" value="ECO:0007669"/>
    <property type="project" value="UniProtKB-ARBA"/>
</dbReference>
<dbReference type="NCBIfam" id="NF003661">
    <property type="entry name" value="PRK05291.1-3"/>
    <property type="match status" value="1"/>
</dbReference>
<dbReference type="NCBIfam" id="TIGR00450">
    <property type="entry name" value="mnmE_trmE_thdF"/>
    <property type="match status" value="1"/>
</dbReference>
<dbReference type="SMART" id="SM00173">
    <property type="entry name" value="RAS"/>
    <property type="match status" value="1"/>
</dbReference>
<feature type="binding site" evidence="10">
    <location>
        <position position="25"/>
    </location>
    <ligand>
        <name>(6S)-5-formyl-5,6,7,8-tetrahydrofolate</name>
        <dbReference type="ChEBI" id="CHEBI:57457"/>
    </ligand>
</feature>
<dbReference type="GO" id="GO:0003924">
    <property type="term" value="F:GTPase activity"/>
    <property type="evidence" value="ECO:0007669"/>
    <property type="project" value="UniProtKB-UniRule"/>
</dbReference>
<comment type="cofactor">
    <cofactor evidence="10">
        <name>K(+)</name>
        <dbReference type="ChEBI" id="CHEBI:29103"/>
    </cofactor>
    <text evidence="10">Binds 1 potassium ion per subunit.</text>
</comment>
<dbReference type="FunFam" id="3.40.50.300:FF:000494">
    <property type="entry name" value="tRNA modification GTPase MnmE"/>
    <property type="match status" value="1"/>
</dbReference>
<dbReference type="SUPFAM" id="SSF52540">
    <property type="entry name" value="P-loop containing nucleoside triphosphate hydrolases"/>
    <property type="match status" value="1"/>
</dbReference>
<keyword evidence="7 10" id="KW-0460">Magnesium</keyword>
<keyword evidence="4 10" id="KW-0479">Metal-binding</keyword>
<sequence length="465" mass="51310">MAYTSEDTIAAISTPPGRGGIGIVRLSGPRAREIARIVFHPKVEGAPHEVLFSPRRATFGEIRDPQTRDLLDEAIATFFPGPHSYTGEDVVEFSCHGSPVVLRRVLDALLECGARAAGPGEFTLRAFLNGRIDLTQAEAIRDLIEAQTVTQARVALRQLQGNLSRRLQPLRQTLVDVIVQMETAVEFVEDDVVTESRASLLRRLDAVIAQLEEIASHYRTGRLVREGIHIAIVGKPNVGKSSLFNRLLERERAIVTEIPGTTRDMLIEMASIEGIPIHLVDTAGLREATDRVERLGIERSRQAIADADLVLVVLDGSRPLEGEDRTVLEETRSVPRLIVINKRDLPERLDLESVRALAREAPICRISALTGHGVDELRRQILETITSGSAFSPEDVILTNARHHRLIVAAREAVLQARRALIEGYSEEVALVGLHDALRNLGEITGEVTIEDILERIFSTFCIGK</sequence>
<dbReference type="InterPro" id="IPR005225">
    <property type="entry name" value="Small_GTP-bd"/>
</dbReference>
<dbReference type="Gene3D" id="3.30.1360.120">
    <property type="entry name" value="Probable tRNA modification gtpase trme, domain 1"/>
    <property type="match status" value="1"/>
</dbReference>
<evidence type="ECO:0000256" key="5">
    <source>
        <dbReference type="ARBA" id="ARBA00022741"/>
    </source>
</evidence>
<dbReference type="GO" id="GO:0005525">
    <property type="term" value="F:GTP binding"/>
    <property type="evidence" value="ECO:0007669"/>
    <property type="project" value="UniProtKB-UniRule"/>
</dbReference>
<gene>
    <name evidence="10" type="primary">mnmE</name>
    <name evidence="10" type="synonym">trmE</name>
    <name evidence="13" type="ORF">HGMM_F10H10C27</name>
    <name evidence="14" type="ORF">HGMM_F17D01C08</name>
</gene>